<evidence type="ECO:0000313" key="1">
    <source>
        <dbReference type="EMBL" id="KAJ9061832.1"/>
    </source>
</evidence>
<accession>A0ACC2SI44</accession>
<comment type="caution">
    <text evidence="1">The sequence shown here is derived from an EMBL/GenBank/DDBJ whole genome shotgun (WGS) entry which is preliminary data.</text>
</comment>
<evidence type="ECO:0000313" key="2">
    <source>
        <dbReference type="Proteomes" id="UP001165960"/>
    </source>
</evidence>
<organism evidence="1 2">
    <name type="scientific">Entomophthora muscae</name>
    <dbReference type="NCBI Taxonomy" id="34485"/>
    <lineage>
        <taxon>Eukaryota</taxon>
        <taxon>Fungi</taxon>
        <taxon>Fungi incertae sedis</taxon>
        <taxon>Zoopagomycota</taxon>
        <taxon>Entomophthoromycotina</taxon>
        <taxon>Entomophthoromycetes</taxon>
        <taxon>Entomophthorales</taxon>
        <taxon>Entomophthoraceae</taxon>
        <taxon>Entomophthora</taxon>
    </lineage>
</organism>
<sequence>MSSFNNNQVNKLFPGLNKIMQGYTGSLNGEASVYGHSQPAGPSASPIQESVLSPASSSMVSGLTILLLWNPRPKSRNQTRNLDSLGHRAYGLRDRPPAFFWGPTPRADAEDDGPPSETDQAKKIIALSGVPITTPNGGNQAITISFMSLKSSPATN</sequence>
<reference evidence="1" key="1">
    <citation type="submission" date="2022-04" db="EMBL/GenBank/DDBJ databases">
        <title>Genome of the entomopathogenic fungus Entomophthora muscae.</title>
        <authorList>
            <person name="Elya C."/>
            <person name="Lovett B.R."/>
            <person name="Lee E."/>
            <person name="Macias A.M."/>
            <person name="Hajek A.E."/>
            <person name="De Bivort B.L."/>
            <person name="Kasson M.T."/>
            <person name="De Fine Licht H.H."/>
            <person name="Stajich J.E."/>
        </authorList>
    </citation>
    <scope>NUCLEOTIDE SEQUENCE</scope>
    <source>
        <strain evidence="1">Berkeley</strain>
    </source>
</reference>
<protein>
    <submittedName>
        <fullName evidence="1">Uncharacterized protein</fullName>
    </submittedName>
</protein>
<keyword evidence="2" id="KW-1185">Reference proteome</keyword>
<proteinExistence type="predicted"/>
<dbReference type="Proteomes" id="UP001165960">
    <property type="component" value="Unassembled WGS sequence"/>
</dbReference>
<dbReference type="EMBL" id="QTSX02005039">
    <property type="protein sequence ID" value="KAJ9061832.1"/>
    <property type="molecule type" value="Genomic_DNA"/>
</dbReference>
<gene>
    <name evidence="1" type="ORF">DSO57_1016765</name>
</gene>
<name>A0ACC2SI44_9FUNG</name>